<feature type="domain" description="HTH lacI-type" evidence="13">
    <location>
        <begin position="1"/>
        <end position="47"/>
    </location>
</feature>
<comment type="subcellular location">
    <subcellularLocation>
        <location evidence="12">Cytoplasm</location>
    </subcellularLocation>
</comment>
<dbReference type="PROSITE" id="PS00356">
    <property type="entry name" value="HTH_LACI_1"/>
    <property type="match status" value="1"/>
</dbReference>
<comment type="similarity">
    <text evidence="12">Belongs to the carbohydrate kinase PfkB family. Ribokinase subfamily.</text>
</comment>
<comment type="activity regulation">
    <text evidence="12">Activated by a monovalent cation that binds near, but not in, the active site. The most likely occupant of the site in vivo is potassium. Ion binding induces a conformational change that may alter substrate affinity.</text>
</comment>
<dbReference type="SUPFAM" id="SSF47413">
    <property type="entry name" value="lambda repressor-like DNA-binding domains"/>
    <property type="match status" value="1"/>
</dbReference>
<dbReference type="GO" id="GO:0005829">
    <property type="term" value="C:cytosol"/>
    <property type="evidence" value="ECO:0007669"/>
    <property type="project" value="TreeGrafter"/>
</dbReference>
<evidence type="ECO:0000256" key="3">
    <source>
        <dbReference type="ARBA" id="ARBA00022741"/>
    </source>
</evidence>
<sequence length="631" mass="69770">MNIREIARLAEVSVSTVSKIINHKDDSISSETRERVLKIAREYNYVPYASTINPSAKTWLLGILVKSSASIDTTVNGIIETAQKNGYITIVCESNGDLTQELKNITAFCKNRVDGVIWEPVASESLNHAVHFQDLSIPFLTYNGNDAETTIIDYERLGYRATETLIKKRHTNIACLLANGKRTNLFLSGYKKCLFDHQITLNKELIFHEINEMLIYKISNHMISGIVSSHFSKALSMYEAIDTLHYQIPYDISLISLKDDARDRIDFPHISTYTIPNLEFGKYLCSKLLSVVEKNHSSLENFQPEIVLDHSYSIDIPFHLKSKRITVVGSINIDNYLNVDNLPRSGKTVSTSTSSIYPGGKGMNQAIGAAKLGHRVSLIGNVGSDIESGKIYEALKEYDIDSLGIKRCNGTNTGKAYIFVEPNGDSMISILSGANSYFSPADIKEKEHLFENTGYCLVQTEVPLDTVLEACLTAHRHGAKNILKPSACGKLSDALLKEIDIIVPNSDELSELCPATDSMKDQAQYLIDKGVETVIITLGHKGCYVKTNGWDDYFPASAFPSIDNTGASDAFISTLASYLLYGYPLREAVRIATYAAGFSISREGVIPALINKSSLETYIRQIDAGLIHPIG</sequence>
<evidence type="ECO:0000256" key="1">
    <source>
        <dbReference type="ARBA" id="ARBA00022679"/>
    </source>
</evidence>
<dbReference type="GO" id="GO:0005524">
    <property type="term" value="F:ATP binding"/>
    <property type="evidence" value="ECO:0007669"/>
    <property type="project" value="UniProtKB-UniRule"/>
</dbReference>
<reference evidence="14" key="1">
    <citation type="submission" date="2022-01" db="EMBL/GenBank/DDBJ databases">
        <title>Novel bile acid biosynthetic pathways are enriched in the microbiome of centenarians.</title>
        <authorList>
            <person name="Sato Y."/>
            <person name="Atarashi K."/>
            <person name="Plichta R.D."/>
            <person name="Arai Y."/>
            <person name="Sasajima S."/>
            <person name="Kearney M.S."/>
            <person name="Suda W."/>
            <person name="Takeshita K."/>
            <person name="Sasaki T."/>
            <person name="Okamoto S."/>
            <person name="Skelly N.A."/>
            <person name="Okamura Y."/>
            <person name="Vlamakis H."/>
            <person name="Li Y."/>
            <person name="Tanoue T."/>
            <person name="Takei H."/>
            <person name="Nittono H."/>
            <person name="Narushima S."/>
            <person name="Irie J."/>
            <person name="Itoh H."/>
            <person name="Moriya K."/>
            <person name="Sugiura Y."/>
            <person name="Suematsu M."/>
            <person name="Moritoki N."/>
            <person name="Shibata S."/>
            <person name="Littman R.D."/>
            <person name="Fischbach A.M."/>
            <person name="Uwamino Y."/>
            <person name="Inoue T."/>
            <person name="Honda A."/>
            <person name="Hattori M."/>
            <person name="Murai T."/>
            <person name="Xavier J.R."/>
            <person name="Hirose N."/>
            <person name="Honda K."/>
        </authorList>
    </citation>
    <scope>NUCLEOTIDE SEQUENCE</scope>
    <source>
        <strain evidence="14">CE91-St55</strain>
    </source>
</reference>
<dbReference type="InterPro" id="IPR028082">
    <property type="entry name" value="Peripla_BP_I"/>
</dbReference>
<keyword evidence="7 12" id="KW-0630">Potassium</keyword>
<comment type="cofactor">
    <cofactor evidence="12">
        <name>Mg(2+)</name>
        <dbReference type="ChEBI" id="CHEBI:18420"/>
    </cofactor>
    <text evidence="12">Requires a divalent cation, most likely magnesium in vivo, as an electrophilic catalyst to aid phosphoryl group transfer. It is the chelate of the metal and the nucleotide that is the actual substrate.</text>
</comment>
<evidence type="ECO:0000256" key="9">
    <source>
        <dbReference type="ARBA" id="ARBA00023125"/>
    </source>
</evidence>
<dbReference type="Pfam" id="PF13377">
    <property type="entry name" value="Peripla_BP_3"/>
    <property type="match status" value="1"/>
</dbReference>
<dbReference type="CDD" id="cd01174">
    <property type="entry name" value="ribokinase"/>
    <property type="match status" value="1"/>
</dbReference>
<feature type="binding site" evidence="12">
    <location>
        <begin position="537"/>
        <end position="542"/>
    </location>
    <ligand>
        <name>ATP</name>
        <dbReference type="ChEBI" id="CHEBI:30616"/>
    </ligand>
</feature>
<dbReference type="Pfam" id="PF00294">
    <property type="entry name" value="PfkB"/>
    <property type="match status" value="1"/>
</dbReference>
<dbReference type="InterPro" id="IPR011611">
    <property type="entry name" value="PfkB_dom"/>
</dbReference>
<dbReference type="GO" id="GO:0006355">
    <property type="term" value="P:regulation of DNA-templated transcription"/>
    <property type="evidence" value="ECO:0007669"/>
    <property type="project" value="InterPro"/>
</dbReference>
<dbReference type="InterPro" id="IPR000843">
    <property type="entry name" value="HTH_LacI"/>
</dbReference>
<evidence type="ECO:0000313" key="15">
    <source>
        <dbReference type="Proteomes" id="UP001055091"/>
    </source>
</evidence>
<evidence type="ECO:0000256" key="12">
    <source>
        <dbReference type="HAMAP-Rule" id="MF_01987"/>
    </source>
</evidence>
<keyword evidence="6 12" id="KW-0460">Magnesium</keyword>
<feature type="binding site" evidence="12">
    <location>
        <position position="461"/>
    </location>
    <ligand>
        <name>substrate</name>
    </ligand>
</feature>
<evidence type="ECO:0000256" key="11">
    <source>
        <dbReference type="ARBA" id="ARBA00023277"/>
    </source>
</evidence>
<dbReference type="SMART" id="SM00354">
    <property type="entry name" value="HTH_LACI"/>
    <property type="match status" value="1"/>
</dbReference>
<keyword evidence="4 12" id="KW-0418">Kinase</keyword>
<dbReference type="EMBL" id="BQNJ01000001">
    <property type="protein sequence ID" value="GKG99523.1"/>
    <property type="molecule type" value="Genomic_DNA"/>
</dbReference>
<dbReference type="Gene3D" id="3.40.1190.20">
    <property type="match status" value="1"/>
</dbReference>
<dbReference type="PANTHER" id="PTHR10584:SF166">
    <property type="entry name" value="RIBOKINASE"/>
    <property type="match status" value="1"/>
</dbReference>
<accession>A0AA37JEE4</accession>
<dbReference type="PANTHER" id="PTHR10584">
    <property type="entry name" value="SUGAR KINASE"/>
    <property type="match status" value="1"/>
</dbReference>
<comment type="pathway">
    <text evidence="12">Carbohydrate metabolism; D-ribose degradation; D-ribose 5-phosphate from beta-D-ribopyranose: step 2/2.</text>
</comment>
<feature type="binding site" evidence="12">
    <location>
        <position position="563"/>
    </location>
    <ligand>
        <name>K(+)</name>
        <dbReference type="ChEBI" id="CHEBI:29103"/>
    </ligand>
</feature>
<dbReference type="Gene3D" id="3.40.50.2300">
    <property type="match status" value="2"/>
</dbReference>
<feature type="active site" description="Proton acceptor" evidence="12">
    <location>
        <position position="569"/>
    </location>
</feature>
<dbReference type="EC" id="2.7.1.15" evidence="12"/>
<keyword evidence="2 12" id="KW-0479">Metal-binding</keyword>
<dbReference type="PRINTS" id="PR00990">
    <property type="entry name" value="RIBOKINASE"/>
</dbReference>
<dbReference type="InterPro" id="IPR011877">
    <property type="entry name" value="Ribokinase"/>
</dbReference>
<gene>
    <name evidence="12" type="primary">rbsK</name>
    <name evidence="14" type="ORF">CE91St55_15050</name>
</gene>
<keyword evidence="11 12" id="KW-0119">Carbohydrate metabolism</keyword>
<dbReference type="CDD" id="cd01392">
    <property type="entry name" value="HTH_LacI"/>
    <property type="match status" value="1"/>
</dbReference>
<keyword evidence="8" id="KW-0805">Transcription regulation</keyword>
<dbReference type="InterPro" id="IPR010982">
    <property type="entry name" value="Lambda_DNA-bd_dom_sf"/>
</dbReference>
<comment type="function">
    <text evidence="12">Catalyzes the phosphorylation of ribose at O-5 in a reaction requiring ATP and magnesium. The resulting D-ribose-5-phosphate can then be used either for sythesis of nucleotides, histidine, and tryptophan, or as a component of the pentose phosphate pathway.</text>
</comment>
<keyword evidence="9" id="KW-0238">DNA-binding</keyword>
<feature type="binding site" evidence="12">
    <location>
        <position position="602"/>
    </location>
    <ligand>
        <name>K(+)</name>
        <dbReference type="ChEBI" id="CHEBI:29103"/>
    </ligand>
</feature>
<organism evidence="14 15">
    <name type="scientific">Hungatella hathewayi</name>
    <dbReference type="NCBI Taxonomy" id="154046"/>
    <lineage>
        <taxon>Bacteria</taxon>
        <taxon>Bacillati</taxon>
        <taxon>Bacillota</taxon>
        <taxon>Clostridia</taxon>
        <taxon>Lachnospirales</taxon>
        <taxon>Lachnospiraceae</taxon>
        <taxon>Hungatella</taxon>
    </lineage>
</organism>
<keyword evidence="1 12" id="KW-0808">Transferase</keyword>
<evidence type="ECO:0000259" key="13">
    <source>
        <dbReference type="PROSITE" id="PS50932"/>
    </source>
</evidence>
<evidence type="ECO:0000256" key="10">
    <source>
        <dbReference type="ARBA" id="ARBA00023163"/>
    </source>
</evidence>
<dbReference type="AlphaFoldDB" id="A0AA37JEE4"/>
<dbReference type="GO" id="GO:0004747">
    <property type="term" value="F:ribokinase activity"/>
    <property type="evidence" value="ECO:0007669"/>
    <property type="project" value="UniProtKB-UniRule"/>
</dbReference>
<dbReference type="HAMAP" id="MF_01987">
    <property type="entry name" value="Ribokinase"/>
    <property type="match status" value="1"/>
</dbReference>
<feature type="binding site" evidence="12">
    <location>
        <begin position="332"/>
        <end position="334"/>
    </location>
    <ligand>
        <name>substrate</name>
    </ligand>
</feature>
<dbReference type="GO" id="GO:0003677">
    <property type="term" value="F:DNA binding"/>
    <property type="evidence" value="ECO:0007669"/>
    <property type="project" value="UniProtKB-KW"/>
</dbReference>
<dbReference type="Gene3D" id="1.10.260.40">
    <property type="entry name" value="lambda repressor-like DNA-binding domains"/>
    <property type="match status" value="1"/>
</dbReference>
<dbReference type="InterPro" id="IPR002139">
    <property type="entry name" value="Ribo/fructo_kinase"/>
</dbReference>
<keyword evidence="5 12" id="KW-0067">ATP-binding</keyword>
<feature type="binding site" evidence="12">
    <location>
        <position position="569"/>
    </location>
    <ligand>
        <name>substrate</name>
    </ligand>
</feature>
<dbReference type="InterPro" id="IPR046335">
    <property type="entry name" value="LacI/GalR-like_sensor"/>
</dbReference>
<feature type="binding site" evidence="12">
    <location>
        <position position="565"/>
    </location>
    <ligand>
        <name>K(+)</name>
        <dbReference type="ChEBI" id="CHEBI:29103"/>
    </ligand>
</feature>
<feature type="binding site" evidence="12">
    <location>
        <position position="505"/>
    </location>
    <ligand>
        <name>ATP</name>
        <dbReference type="ChEBI" id="CHEBI:30616"/>
    </ligand>
</feature>
<feature type="binding site" evidence="12">
    <location>
        <position position="604"/>
    </location>
    <ligand>
        <name>K(+)</name>
        <dbReference type="ChEBI" id="CHEBI:29103"/>
    </ligand>
</feature>
<evidence type="ECO:0000256" key="6">
    <source>
        <dbReference type="ARBA" id="ARBA00022842"/>
    </source>
</evidence>
<evidence type="ECO:0000256" key="7">
    <source>
        <dbReference type="ARBA" id="ARBA00022958"/>
    </source>
</evidence>
<feature type="binding site" evidence="12">
    <location>
        <begin position="360"/>
        <end position="364"/>
    </location>
    <ligand>
        <name>substrate</name>
    </ligand>
</feature>
<keyword evidence="12" id="KW-0963">Cytoplasm</keyword>
<evidence type="ECO:0000256" key="8">
    <source>
        <dbReference type="ARBA" id="ARBA00023015"/>
    </source>
</evidence>
<dbReference type="SUPFAM" id="SSF53822">
    <property type="entry name" value="Periplasmic binding protein-like I"/>
    <property type="match status" value="1"/>
</dbReference>
<feature type="binding site" evidence="12">
    <location>
        <position position="599"/>
    </location>
    <ligand>
        <name>K(+)</name>
        <dbReference type="ChEBI" id="CHEBI:29103"/>
    </ligand>
</feature>
<dbReference type="GO" id="GO:0019303">
    <property type="term" value="P:D-ribose catabolic process"/>
    <property type="evidence" value="ECO:0007669"/>
    <property type="project" value="UniProtKB-UniRule"/>
</dbReference>
<protein>
    <recommendedName>
        <fullName evidence="12">Ribokinase</fullName>
        <shortName evidence="12">RK</shortName>
        <ecNumber evidence="12">2.7.1.15</ecNumber>
    </recommendedName>
</protein>
<keyword evidence="10" id="KW-0804">Transcription</keyword>
<dbReference type="RefSeq" id="WP_195521295.1">
    <property type="nucleotide sequence ID" value="NZ_BQNJ01000001.1"/>
</dbReference>
<evidence type="ECO:0000313" key="14">
    <source>
        <dbReference type="EMBL" id="GKG99523.1"/>
    </source>
</evidence>
<comment type="caution">
    <text evidence="14">The sequence shown here is derived from an EMBL/GenBank/DDBJ whole genome shotgun (WGS) entry which is preliminary data.</text>
</comment>
<dbReference type="PROSITE" id="PS50932">
    <property type="entry name" value="HTH_LACI_2"/>
    <property type="match status" value="1"/>
</dbReference>
<evidence type="ECO:0000256" key="2">
    <source>
        <dbReference type="ARBA" id="ARBA00022723"/>
    </source>
</evidence>
<dbReference type="GO" id="GO:0046872">
    <property type="term" value="F:metal ion binding"/>
    <property type="evidence" value="ECO:0007669"/>
    <property type="project" value="UniProtKB-KW"/>
</dbReference>
<dbReference type="Pfam" id="PF00356">
    <property type="entry name" value="LacI"/>
    <property type="match status" value="1"/>
</dbReference>
<evidence type="ECO:0000256" key="4">
    <source>
        <dbReference type="ARBA" id="ARBA00022777"/>
    </source>
</evidence>
<proteinExistence type="inferred from homology"/>
<comment type="catalytic activity">
    <reaction evidence="12">
        <text>D-ribose + ATP = D-ribose 5-phosphate + ADP + H(+)</text>
        <dbReference type="Rhea" id="RHEA:13697"/>
        <dbReference type="ChEBI" id="CHEBI:15378"/>
        <dbReference type="ChEBI" id="CHEBI:30616"/>
        <dbReference type="ChEBI" id="CHEBI:47013"/>
        <dbReference type="ChEBI" id="CHEBI:78346"/>
        <dbReference type="ChEBI" id="CHEBI:456216"/>
        <dbReference type="EC" id="2.7.1.15"/>
    </reaction>
</comment>
<dbReference type="SUPFAM" id="SSF53613">
    <property type="entry name" value="Ribokinase-like"/>
    <property type="match status" value="1"/>
</dbReference>
<comment type="subunit">
    <text evidence="12">Homodimer.</text>
</comment>
<dbReference type="Proteomes" id="UP001055091">
    <property type="component" value="Unassembled WGS sequence"/>
</dbReference>
<name>A0AA37JEE4_9FIRM</name>
<keyword evidence="3 12" id="KW-0547">Nucleotide-binding</keyword>
<dbReference type="InterPro" id="IPR029056">
    <property type="entry name" value="Ribokinase-like"/>
</dbReference>
<evidence type="ECO:0000256" key="5">
    <source>
        <dbReference type="ARBA" id="ARBA00022840"/>
    </source>
</evidence>
<comment type="caution">
    <text evidence="12">Lacks conserved residue(s) required for the propagation of feature annotation.</text>
</comment>